<gene>
    <name evidence="3" type="ORF">DSM5745_11352</name>
</gene>
<feature type="compositionally biased region" description="Low complexity" evidence="1">
    <location>
        <begin position="92"/>
        <end position="104"/>
    </location>
</feature>
<evidence type="ECO:0000313" key="4">
    <source>
        <dbReference type="Proteomes" id="UP000256690"/>
    </source>
</evidence>
<feature type="domain" description="Mitochondrial resolvase Ydc2 catalytic" evidence="2">
    <location>
        <begin position="1"/>
        <end position="339"/>
    </location>
</feature>
<dbReference type="Gene3D" id="3.30.420.10">
    <property type="entry name" value="Ribonuclease H-like superfamily/Ribonuclease H"/>
    <property type="match status" value="1"/>
</dbReference>
<dbReference type="PANTHER" id="PTHR28072:SF1">
    <property type="entry name" value="CRUCIFORM CUTTING ENDONUCLEASE 1, MITOCHONDRIAL-RELATED"/>
    <property type="match status" value="1"/>
</dbReference>
<dbReference type="GO" id="GO:0000402">
    <property type="term" value="F:crossed form four-way junction DNA binding"/>
    <property type="evidence" value="ECO:0007669"/>
    <property type="project" value="TreeGrafter"/>
</dbReference>
<dbReference type="GO" id="GO:0004520">
    <property type="term" value="F:DNA endonuclease activity"/>
    <property type="evidence" value="ECO:0007669"/>
    <property type="project" value="TreeGrafter"/>
</dbReference>
<accession>A0A3D8Q820</accession>
<evidence type="ECO:0000259" key="2">
    <source>
        <dbReference type="Pfam" id="PF09159"/>
    </source>
</evidence>
<name>A0A3D8Q820_9EURO</name>
<comment type="caution">
    <text evidence="3">The sequence shown here is derived from an EMBL/GenBank/DDBJ whole genome shotgun (WGS) entry which is preliminary data.</text>
</comment>
<dbReference type="CDD" id="cd16963">
    <property type="entry name" value="CCE1"/>
    <property type="match status" value="1"/>
</dbReference>
<dbReference type="SUPFAM" id="SSF53098">
    <property type="entry name" value="Ribonuclease H-like"/>
    <property type="match status" value="1"/>
</dbReference>
<dbReference type="InterPro" id="IPR015242">
    <property type="entry name" value="Ydc2_cat"/>
</dbReference>
<dbReference type="PANTHER" id="PTHR28072">
    <property type="entry name" value="CRUCIFORM CUTTING ENDONUCLEASE 1, MITOCHONDRIAL-RELATED"/>
    <property type="match status" value="1"/>
</dbReference>
<dbReference type="OrthoDB" id="5552842at2759"/>
<protein>
    <recommendedName>
        <fullName evidence="2">Mitochondrial resolvase Ydc2 catalytic domain-containing protein</fullName>
    </recommendedName>
</protein>
<dbReference type="GeneID" id="38121722"/>
<dbReference type="GO" id="GO:0070336">
    <property type="term" value="F:flap-structured DNA binding"/>
    <property type="evidence" value="ECO:0007669"/>
    <property type="project" value="TreeGrafter"/>
</dbReference>
<evidence type="ECO:0000313" key="3">
    <source>
        <dbReference type="EMBL" id="RDW57972.1"/>
    </source>
</evidence>
<feature type="region of interest" description="Disordered" evidence="1">
    <location>
        <begin position="208"/>
        <end position="241"/>
    </location>
</feature>
<dbReference type="InterPro" id="IPR012337">
    <property type="entry name" value="RNaseH-like_sf"/>
</dbReference>
<proteinExistence type="predicted"/>
<reference evidence="3 4" key="1">
    <citation type="journal article" date="2018" name="IMA Fungus">
        <title>IMA Genome-F 9: Draft genome sequence of Annulohypoxylon stygium, Aspergillus mulundensis, Berkeleyomyces basicola (syn. Thielaviopsis basicola), Ceratocystis smalleyi, two Cercospora beticola strains, Coleophoma cylindrospora, Fusarium fracticaudum, Phialophora cf. hyalina, and Morchella septimelata.</title>
        <authorList>
            <person name="Wingfield B.D."/>
            <person name="Bills G.F."/>
            <person name="Dong Y."/>
            <person name="Huang W."/>
            <person name="Nel W.J."/>
            <person name="Swalarsk-Parry B.S."/>
            <person name="Vaghefi N."/>
            <person name="Wilken P.M."/>
            <person name="An Z."/>
            <person name="de Beer Z.W."/>
            <person name="De Vos L."/>
            <person name="Chen L."/>
            <person name="Duong T.A."/>
            <person name="Gao Y."/>
            <person name="Hammerbacher A."/>
            <person name="Kikkert J.R."/>
            <person name="Li Y."/>
            <person name="Li H."/>
            <person name="Li K."/>
            <person name="Li Q."/>
            <person name="Liu X."/>
            <person name="Ma X."/>
            <person name="Naidoo K."/>
            <person name="Pethybridge S.J."/>
            <person name="Sun J."/>
            <person name="Steenkamp E.T."/>
            <person name="van der Nest M.A."/>
            <person name="van Wyk S."/>
            <person name="Wingfield M.J."/>
            <person name="Xiong C."/>
            <person name="Yue Q."/>
            <person name="Zhang X."/>
        </authorList>
    </citation>
    <scope>NUCLEOTIDE SEQUENCE [LARGE SCALE GENOMIC DNA]</scope>
    <source>
        <strain evidence="3 4">DSM 5745</strain>
    </source>
</reference>
<feature type="region of interest" description="Disordered" evidence="1">
    <location>
        <begin position="85"/>
        <end position="111"/>
    </location>
</feature>
<dbReference type="AlphaFoldDB" id="A0A3D8Q820"/>
<dbReference type="InterPro" id="IPR039197">
    <property type="entry name" value="Mrs1/Cce1"/>
</dbReference>
<dbReference type="InterPro" id="IPR036397">
    <property type="entry name" value="RNaseH_sf"/>
</dbReference>
<dbReference type="Proteomes" id="UP000256690">
    <property type="component" value="Unassembled WGS sequence"/>
</dbReference>
<dbReference type="Pfam" id="PF09159">
    <property type="entry name" value="Ydc2-catalyt"/>
    <property type="match status" value="1"/>
</dbReference>
<dbReference type="GO" id="GO:0005739">
    <property type="term" value="C:mitochondrion"/>
    <property type="evidence" value="ECO:0007669"/>
    <property type="project" value="TreeGrafter"/>
</dbReference>
<evidence type="ECO:0000256" key="1">
    <source>
        <dbReference type="SAM" id="MobiDB-lite"/>
    </source>
</evidence>
<keyword evidence="4" id="KW-1185">Reference proteome</keyword>
<dbReference type="GO" id="GO:0000403">
    <property type="term" value="F:Y-form DNA binding"/>
    <property type="evidence" value="ECO:0007669"/>
    <property type="project" value="TreeGrafter"/>
</dbReference>
<dbReference type="STRING" id="1810919.A0A3D8Q820"/>
<dbReference type="RefSeq" id="XP_026598141.1">
    <property type="nucleotide sequence ID" value="XM_026753368.1"/>
</dbReference>
<organism evidence="3 4">
    <name type="scientific">Aspergillus mulundensis</name>
    <dbReference type="NCBI Taxonomy" id="1810919"/>
    <lineage>
        <taxon>Eukaryota</taxon>
        <taxon>Fungi</taxon>
        <taxon>Dikarya</taxon>
        <taxon>Ascomycota</taxon>
        <taxon>Pezizomycotina</taxon>
        <taxon>Eurotiomycetes</taxon>
        <taxon>Eurotiomycetidae</taxon>
        <taxon>Eurotiales</taxon>
        <taxon>Aspergillaceae</taxon>
        <taxon>Aspergillus</taxon>
        <taxon>Aspergillus subgen. Nidulantes</taxon>
    </lineage>
</organism>
<sequence length="356" mass="38578">MGIRNLAFAVLNVRGSGPDSFPGTLIEMLRESKSKPASEQRAAKGKVDISLEAWRRVSLPLDRGLSVAEFERYLDTSIFPTSNTISSSPAESTDVVTDDTPSPTGQKAKGKAEKAPFSLPIYATHAHSVISAMLAKYNPTHVLIERQRFRSSGGSAVQEWSLRVGVFEGMLWAVLHSLKMQQHQQQRSAQKMGPEVIAIEPARVGRFWGPPTTSSASGSDVDPGSDDGTAKKKKKTGSSREGKKLKIDLVGSWLENNLFSFPTHSDSETVRPWVDAYMAKWKKTTKPRAKSKTKAARSSVSDLGAGAGAADIDITKLDDMADCLVQGVTWLEWEGMKKRVVRDGIGAVVVGVDAPP</sequence>
<dbReference type="EMBL" id="PVWQ01000025">
    <property type="protein sequence ID" value="RDW57972.1"/>
    <property type="molecule type" value="Genomic_DNA"/>
</dbReference>